<dbReference type="InterPro" id="IPR029062">
    <property type="entry name" value="Class_I_gatase-like"/>
</dbReference>
<dbReference type="InterPro" id="IPR006221">
    <property type="entry name" value="TrpG/PapA_dom"/>
</dbReference>
<evidence type="ECO:0000313" key="3">
    <source>
        <dbReference type="EMBL" id="TGN20369.1"/>
    </source>
</evidence>
<dbReference type="InterPro" id="IPR017926">
    <property type="entry name" value="GATASE"/>
</dbReference>
<accession>A0A4R9M558</accession>
<sequence length="188" mass="21084">MLLLIDNYDSFTYILYQYLREWDDVEVIQNSDPLPSNSLQKFSGVVLSPGPGLPKTSGKLMDHISFLIGKMPILGVCLGHQALAESFGGKLEKAGEIFHGRPSSVFHKEGGIFRDIPSPFSANRYHSWVVSPSDFPKELEVTAETENGVIMGIRHKTIENIYGVQFHPESILTEFGKKLIRNFCEIAR</sequence>
<comment type="caution">
    <text evidence="3">The sequence shown here is derived from an EMBL/GenBank/DDBJ whole genome shotgun (WGS) entry which is preliminary data.</text>
</comment>
<protein>
    <submittedName>
        <fullName evidence="3">Aminodeoxychorismate/anthranilate synthase component II</fullName>
    </submittedName>
</protein>
<dbReference type="RefSeq" id="WP_135759233.1">
    <property type="nucleotide sequence ID" value="NZ_RQHW01000013.1"/>
</dbReference>
<dbReference type="PANTHER" id="PTHR43418">
    <property type="entry name" value="MULTIFUNCTIONAL TRYPTOPHAN BIOSYNTHESIS PROTEIN-RELATED"/>
    <property type="match status" value="1"/>
</dbReference>
<reference evidence="3" key="1">
    <citation type="journal article" date="2019" name="PLoS Negl. Trop. Dis.">
        <title>Revisiting the worldwide diversity of Leptospira species in the environment.</title>
        <authorList>
            <person name="Vincent A.T."/>
            <person name="Schiettekatte O."/>
            <person name="Bourhy P."/>
            <person name="Veyrier F.J."/>
            <person name="Picardeau M."/>
        </authorList>
    </citation>
    <scope>NUCLEOTIDE SEQUENCE [LARGE SCALE GENOMIC DNA]</scope>
    <source>
        <strain evidence="3">201300427</strain>
    </source>
</reference>
<dbReference type="Gene3D" id="3.40.50.880">
    <property type="match status" value="1"/>
</dbReference>
<proteinExistence type="predicted"/>
<dbReference type="GO" id="GO:0005829">
    <property type="term" value="C:cytosol"/>
    <property type="evidence" value="ECO:0007669"/>
    <property type="project" value="TreeGrafter"/>
</dbReference>
<dbReference type="PRINTS" id="PR00096">
    <property type="entry name" value="GATASE"/>
</dbReference>
<dbReference type="PRINTS" id="PR00099">
    <property type="entry name" value="CPSGATASE"/>
</dbReference>
<dbReference type="OrthoDB" id="9804328at2"/>
<dbReference type="PRINTS" id="PR00097">
    <property type="entry name" value="ANTSNTHASEII"/>
</dbReference>
<dbReference type="NCBIfam" id="TIGR00566">
    <property type="entry name" value="trpG_papA"/>
    <property type="match status" value="1"/>
</dbReference>
<dbReference type="Pfam" id="PF00117">
    <property type="entry name" value="GATase"/>
    <property type="match status" value="1"/>
</dbReference>
<evidence type="ECO:0000313" key="4">
    <source>
        <dbReference type="Proteomes" id="UP000298058"/>
    </source>
</evidence>
<name>A0A4R9M558_9LEPT</name>
<organism evidence="3 4">
    <name type="scientific">Leptospira idonii</name>
    <dbReference type="NCBI Taxonomy" id="1193500"/>
    <lineage>
        <taxon>Bacteria</taxon>
        <taxon>Pseudomonadati</taxon>
        <taxon>Spirochaetota</taxon>
        <taxon>Spirochaetia</taxon>
        <taxon>Leptospirales</taxon>
        <taxon>Leptospiraceae</taxon>
        <taxon>Leptospira</taxon>
    </lineage>
</organism>
<dbReference type="InterPro" id="IPR050472">
    <property type="entry name" value="Anth_synth/Amidotransfase"/>
</dbReference>
<dbReference type="Proteomes" id="UP000298058">
    <property type="component" value="Unassembled WGS sequence"/>
</dbReference>
<dbReference type="GO" id="GO:0000162">
    <property type="term" value="P:L-tryptophan biosynthetic process"/>
    <property type="evidence" value="ECO:0007669"/>
    <property type="project" value="TreeGrafter"/>
</dbReference>
<dbReference type="PROSITE" id="PS51273">
    <property type="entry name" value="GATASE_TYPE_1"/>
    <property type="match status" value="1"/>
</dbReference>
<keyword evidence="4" id="KW-1185">Reference proteome</keyword>
<feature type="domain" description="Glutamine amidotransferase" evidence="2">
    <location>
        <begin position="3"/>
        <end position="184"/>
    </location>
</feature>
<dbReference type="PANTHER" id="PTHR43418:SF4">
    <property type="entry name" value="MULTIFUNCTIONAL TRYPTOPHAN BIOSYNTHESIS PROTEIN"/>
    <property type="match status" value="1"/>
</dbReference>
<dbReference type="EMBL" id="RQHW01000013">
    <property type="protein sequence ID" value="TGN20369.1"/>
    <property type="molecule type" value="Genomic_DNA"/>
</dbReference>
<dbReference type="GO" id="GO:0004049">
    <property type="term" value="F:anthranilate synthase activity"/>
    <property type="evidence" value="ECO:0007669"/>
    <property type="project" value="TreeGrafter"/>
</dbReference>
<dbReference type="AlphaFoldDB" id="A0A4R9M558"/>
<dbReference type="CDD" id="cd01743">
    <property type="entry name" value="GATase1_Anthranilate_Synthase"/>
    <property type="match status" value="1"/>
</dbReference>
<dbReference type="FunFam" id="3.40.50.880:FF:000003">
    <property type="entry name" value="Anthranilate synthase component II"/>
    <property type="match status" value="1"/>
</dbReference>
<gene>
    <name evidence="3" type="ORF">EHS15_03930</name>
</gene>
<evidence type="ECO:0000256" key="1">
    <source>
        <dbReference type="ARBA" id="ARBA00022962"/>
    </source>
</evidence>
<evidence type="ECO:0000259" key="2">
    <source>
        <dbReference type="Pfam" id="PF00117"/>
    </source>
</evidence>
<dbReference type="SUPFAM" id="SSF52317">
    <property type="entry name" value="Class I glutamine amidotransferase-like"/>
    <property type="match status" value="1"/>
</dbReference>
<keyword evidence="1" id="KW-0315">Glutamine amidotransferase</keyword>